<dbReference type="PANTHER" id="PTHR33295:SF18">
    <property type="entry name" value="AAA+ ATPASE DOMAIN-CONTAINING PROTEIN"/>
    <property type="match status" value="1"/>
</dbReference>
<evidence type="ECO:0000259" key="1">
    <source>
        <dbReference type="Pfam" id="PF13173"/>
    </source>
</evidence>
<gene>
    <name evidence="3" type="ORF">C7U56_03100</name>
</gene>
<proteinExistence type="predicted"/>
<name>A0A2T3FUG3_9CLOT</name>
<dbReference type="Pfam" id="PF13635">
    <property type="entry name" value="DUF4143"/>
    <property type="match status" value="1"/>
</dbReference>
<dbReference type="PANTHER" id="PTHR33295">
    <property type="entry name" value="ATPASE"/>
    <property type="match status" value="1"/>
</dbReference>
<dbReference type="InterPro" id="IPR025420">
    <property type="entry name" value="DUF4143"/>
</dbReference>
<feature type="domain" description="DUF4143" evidence="2">
    <location>
        <begin position="211"/>
        <end position="371"/>
    </location>
</feature>
<dbReference type="EMBL" id="PYLO01000001">
    <property type="protein sequence ID" value="PST38925.1"/>
    <property type="molecule type" value="Genomic_DNA"/>
</dbReference>
<dbReference type="InterPro" id="IPR027417">
    <property type="entry name" value="P-loop_NTPase"/>
</dbReference>
<feature type="domain" description="AAA" evidence="1">
    <location>
        <begin position="21"/>
        <end position="165"/>
    </location>
</feature>
<dbReference type="AlphaFoldDB" id="A0A2T3FUG3"/>
<evidence type="ECO:0000313" key="3">
    <source>
        <dbReference type="EMBL" id="PST38925.1"/>
    </source>
</evidence>
<dbReference type="Proteomes" id="UP000241048">
    <property type="component" value="Unassembled WGS sequence"/>
</dbReference>
<dbReference type="RefSeq" id="WP_107000090.1">
    <property type="nucleotide sequence ID" value="NZ_JAQDSE010000007.1"/>
</dbReference>
<dbReference type="Pfam" id="PF13173">
    <property type="entry name" value="AAA_14"/>
    <property type="match status" value="1"/>
</dbReference>
<dbReference type="Gene3D" id="3.40.50.300">
    <property type="entry name" value="P-loop containing nucleotide triphosphate hydrolases"/>
    <property type="match status" value="1"/>
</dbReference>
<evidence type="ECO:0000313" key="4">
    <source>
        <dbReference type="Proteomes" id="UP000241048"/>
    </source>
</evidence>
<dbReference type="SUPFAM" id="SSF52540">
    <property type="entry name" value="P-loop containing nucleoside triphosphate hydrolases"/>
    <property type="match status" value="1"/>
</dbReference>
<protein>
    <submittedName>
        <fullName evidence="3">AAA family ATPase</fullName>
    </submittedName>
</protein>
<reference evidence="3 4" key="1">
    <citation type="submission" date="2018-03" db="EMBL/GenBank/DDBJ databases">
        <title>Lachnoclostridium SNUG30386 gen.nov., sp.nov., isolated from human faeces.</title>
        <authorList>
            <person name="Seo B."/>
            <person name="Jeon K."/>
            <person name="Ko G."/>
        </authorList>
    </citation>
    <scope>NUCLEOTIDE SEQUENCE [LARGE SCALE GENOMIC DNA]</scope>
    <source>
        <strain evidence="3 4">SNUG30386</strain>
    </source>
</reference>
<organism evidence="3 4">
    <name type="scientific">Clostridium fessum</name>
    <dbReference type="NCBI Taxonomy" id="2126740"/>
    <lineage>
        <taxon>Bacteria</taxon>
        <taxon>Bacillati</taxon>
        <taxon>Bacillota</taxon>
        <taxon>Clostridia</taxon>
        <taxon>Eubacteriales</taxon>
        <taxon>Clostridiaceae</taxon>
        <taxon>Clostridium</taxon>
    </lineage>
</organism>
<evidence type="ECO:0000259" key="2">
    <source>
        <dbReference type="Pfam" id="PF13635"/>
    </source>
</evidence>
<comment type="caution">
    <text evidence="3">The sequence shown here is derived from an EMBL/GenBank/DDBJ whole genome shotgun (WGS) entry which is preliminary data.</text>
</comment>
<keyword evidence="4" id="KW-1185">Reference proteome</keyword>
<sequence length="431" mass="50092">MEIRRDFYLDKLIRRKNNGLIKVITGIRRCGKSYLLNNIFYNHLLESGVPADHIIRFAFDSADDLYLIGESLIKIEKEKRGVDPEKFMAYIRSQVTTDGMYYLLLDEVQLMDCFESVLNGYLRKDNMDVFVTGSNAKFLSKDIVTEFAGRGDEVHMYPLSFSEFMSVFKGDKYMGLSEYMLYGGIPLVVLRESSSDKAAALQNLFSEIYIRDIFKRNRIKNIGELEDLLNILSSAIGSLTNPEKLKNTFKTVKKSKITSKTIKKYLDCFEDSFLIESAQRYDIKGKAYIETPKKYYFSDLGLRNARINFRQFEQTHSMENVIYNELRMRGYSVDVGVVIIAEKDQEGKVTRKQLEVDFVCNLGSSRYYIQSAYSLPDEAKRTQEIRPFRKIDDSFKKIVITKDIVQPYYDNYGILTVNIYDFLLDPQILEK</sequence>
<accession>A0A2T3FUG3</accession>
<dbReference type="InterPro" id="IPR041682">
    <property type="entry name" value="AAA_14"/>
</dbReference>